<dbReference type="Gene3D" id="3.40.50.720">
    <property type="entry name" value="NAD(P)-binding Rossmann-like Domain"/>
    <property type="match status" value="1"/>
</dbReference>
<dbReference type="InterPro" id="IPR013149">
    <property type="entry name" value="ADH-like_C"/>
</dbReference>
<dbReference type="Proteomes" id="UP001562065">
    <property type="component" value="Unassembled WGS sequence"/>
</dbReference>
<dbReference type="InterPro" id="IPR011032">
    <property type="entry name" value="GroES-like_sf"/>
</dbReference>
<accession>A0ABV4AJ15</accession>
<evidence type="ECO:0000313" key="2">
    <source>
        <dbReference type="EMBL" id="MEY1662036.1"/>
    </source>
</evidence>
<dbReference type="SMART" id="SM00829">
    <property type="entry name" value="PKS_ER"/>
    <property type="match status" value="1"/>
</dbReference>
<dbReference type="InterPro" id="IPR020843">
    <property type="entry name" value="ER"/>
</dbReference>
<dbReference type="InterPro" id="IPR014188">
    <property type="entry name" value="Acrylyl-CoA_reductase_AcuI"/>
</dbReference>
<protein>
    <submittedName>
        <fullName evidence="2">YhdH/YhfP family quinone oxidoreductase</fullName>
    </submittedName>
</protein>
<name>A0ABV4AJ15_9GAMM</name>
<reference evidence="2 3" key="1">
    <citation type="submission" date="2024-07" db="EMBL/GenBank/DDBJ databases">
        <authorList>
            <person name="Ren Q."/>
        </authorList>
    </citation>
    <scope>NUCLEOTIDE SEQUENCE [LARGE SCALE GENOMIC DNA]</scope>
    <source>
        <strain evidence="2 3">REN37</strain>
    </source>
</reference>
<dbReference type="InterPro" id="IPR051397">
    <property type="entry name" value="Zn-ADH-like_protein"/>
</dbReference>
<proteinExistence type="predicted"/>
<dbReference type="CDD" id="cd05280">
    <property type="entry name" value="MDR_yhdh_yhfp"/>
    <property type="match status" value="1"/>
</dbReference>
<dbReference type="InterPro" id="IPR013154">
    <property type="entry name" value="ADH-like_N"/>
</dbReference>
<dbReference type="InterPro" id="IPR036291">
    <property type="entry name" value="NAD(P)-bd_dom_sf"/>
</dbReference>
<dbReference type="Pfam" id="PF08240">
    <property type="entry name" value="ADH_N"/>
    <property type="match status" value="1"/>
</dbReference>
<dbReference type="PANTHER" id="PTHR43677:SF1">
    <property type="entry name" value="ACRYLYL-COA REDUCTASE ACUI-RELATED"/>
    <property type="match status" value="1"/>
</dbReference>
<dbReference type="Gene3D" id="3.90.180.10">
    <property type="entry name" value="Medium-chain alcohol dehydrogenases, catalytic domain"/>
    <property type="match status" value="1"/>
</dbReference>
<sequence length="332" mass="34940">MADHLFRALQTCEQDGRYRTNLVQRNVNELPEHDVLVDVHWSSLNYKDALSASGNKGVTRHYPHTPGIDAAGVVLSDRSGRLAPGTEVIITGYDLGMGTAGGYGERIAVPGQWVLPCPAGLALQDTMVLGTAGLTAGLCVRALLQAGLTPEQGDVLVTGASGGVGSIAVALLAQLGFRVVAMTGKTLAHDWLRSLGAAECLDRSELEAGQDKPMLAPRWAGAVDVVGGQVLAQVIKTTRYGGAIACCGLTGGAELPLTVFPFILRNVRLLGVDSVEQPLAEKAAIWDLFGGPWKLEALPAICSGIYSLDELPEQFDDILAGRIRGRVLVKVG</sequence>
<dbReference type="EMBL" id="JBGCUO010000001">
    <property type="protein sequence ID" value="MEY1662036.1"/>
    <property type="molecule type" value="Genomic_DNA"/>
</dbReference>
<evidence type="ECO:0000259" key="1">
    <source>
        <dbReference type="SMART" id="SM00829"/>
    </source>
</evidence>
<dbReference type="RefSeq" id="WP_369455280.1">
    <property type="nucleotide sequence ID" value="NZ_JBGCUO010000001.1"/>
</dbReference>
<organism evidence="2 3">
    <name type="scientific">Isoalcanivorax beigongshangi</name>
    <dbReference type="NCBI Taxonomy" id="3238810"/>
    <lineage>
        <taxon>Bacteria</taxon>
        <taxon>Pseudomonadati</taxon>
        <taxon>Pseudomonadota</taxon>
        <taxon>Gammaproteobacteria</taxon>
        <taxon>Oceanospirillales</taxon>
        <taxon>Alcanivoracaceae</taxon>
        <taxon>Isoalcanivorax</taxon>
    </lineage>
</organism>
<dbReference type="NCBIfam" id="TIGR02823">
    <property type="entry name" value="oxido_YhdH"/>
    <property type="match status" value="1"/>
</dbReference>
<dbReference type="SUPFAM" id="SSF51735">
    <property type="entry name" value="NAD(P)-binding Rossmann-fold domains"/>
    <property type="match status" value="1"/>
</dbReference>
<feature type="domain" description="Enoyl reductase (ER)" evidence="1">
    <location>
        <begin position="16"/>
        <end position="329"/>
    </location>
</feature>
<comment type="caution">
    <text evidence="2">The sequence shown here is derived from an EMBL/GenBank/DDBJ whole genome shotgun (WGS) entry which is preliminary data.</text>
</comment>
<dbReference type="SUPFAM" id="SSF50129">
    <property type="entry name" value="GroES-like"/>
    <property type="match status" value="1"/>
</dbReference>
<keyword evidence="3" id="KW-1185">Reference proteome</keyword>
<dbReference type="PANTHER" id="PTHR43677">
    <property type="entry name" value="SHORT-CHAIN DEHYDROGENASE/REDUCTASE"/>
    <property type="match status" value="1"/>
</dbReference>
<gene>
    <name evidence="2" type="ORF">AB5I84_07725</name>
</gene>
<evidence type="ECO:0000313" key="3">
    <source>
        <dbReference type="Proteomes" id="UP001562065"/>
    </source>
</evidence>
<dbReference type="Pfam" id="PF00107">
    <property type="entry name" value="ADH_zinc_N"/>
    <property type="match status" value="1"/>
</dbReference>